<sequence length="245" mass="27660">MFKVRLHNERMLLLTLGSLTESCSASVFEDPEDPSNRSFFSEIISSVKFSLNGCYTMTRDYLSVKIWELNVEKQPLETYQVHEYLSSKLCSICKKDCIFDKSGCCWNGNDSMVMMGSYSNFFRMFEHSQRRDVTPEASRESNKQHVALTSRRVCAGGKRKKDEISVDSRGSTRRSCTLYGTHRTTSSPWQPPTTFTVSRKVELGPRSSHPPALHCSLVQSGCHTSFMLCTPCKDEIGGGMECCGH</sequence>
<reference evidence="4 5" key="1">
    <citation type="submission" date="2015-08" db="EMBL/GenBank/DDBJ databases">
        <title>The genome of the Asian arowana (Scleropages formosus).</title>
        <authorList>
            <person name="Tan M.H."/>
            <person name="Gan H.M."/>
            <person name="Croft L.J."/>
            <person name="Austin C.M."/>
        </authorList>
    </citation>
    <scope>NUCLEOTIDE SEQUENCE [LARGE SCALE GENOMIC DNA]</scope>
    <source>
        <strain evidence="4">Aro1</strain>
    </source>
</reference>
<dbReference type="InterPro" id="IPR036322">
    <property type="entry name" value="WD40_repeat_dom_sf"/>
</dbReference>
<dbReference type="InterPro" id="IPR000009">
    <property type="entry name" value="PP2A_PR55"/>
</dbReference>
<protein>
    <submittedName>
        <fullName evidence="4">Serine/threonine-protein phosphatase 2A 55 kDa regulatory subunit B alpha-like</fullName>
    </submittedName>
</protein>
<dbReference type="PANTHER" id="PTHR11871">
    <property type="entry name" value="PROTEIN PHOSPHATASE PP2A REGULATORY SUBUNIT B"/>
    <property type="match status" value="1"/>
</dbReference>
<evidence type="ECO:0000313" key="5">
    <source>
        <dbReference type="Proteomes" id="UP000034805"/>
    </source>
</evidence>
<evidence type="ECO:0000256" key="3">
    <source>
        <dbReference type="SAM" id="SignalP"/>
    </source>
</evidence>
<dbReference type="Proteomes" id="UP000034805">
    <property type="component" value="Unassembled WGS sequence"/>
</dbReference>
<dbReference type="GO" id="GO:0000159">
    <property type="term" value="C:protein phosphatase type 2A complex"/>
    <property type="evidence" value="ECO:0007669"/>
    <property type="project" value="InterPro"/>
</dbReference>
<evidence type="ECO:0000256" key="1">
    <source>
        <dbReference type="ARBA" id="ARBA00022574"/>
    </source>
</evidence>
<proteinExistence type="predicted"/>
<keyword evidence="2" id="KW-0677">Repeat</keyword>
<dbReference type="EMBL" id="JARO02010270">
    <property type="protein sequence ID" value="KPP60827.1"/>
    <property type="molecule type" value="Genomic_DNA"/>
</dbReference>
<organism evidence="4 5">
    <name type="scientific">Scleropages formosus</name>
    <name type="common">Asian bonytongue</name>
    <name type="synonym">Osteoglossum formosum</name>
    <dbReference type="NCBI Taxonomy" id="113540"/>
    <lineage>
        <taxon>Eukaryota</taxon>
        <taxon>Metazoa</taxon>
        <taxon>Chordata</taxon>
        <taxon>Craniata</taxon>
        <taxon>Vertebrata</taxon>
        <taxon>Euteleostomi</taxon>
        <taxon>Actinopterygii</taxon>
        <taxon>Neopterygii</taxon>
        <taxon>Teleostei</taxon>
        <taxon>Osteoglossocephala</taxon>
        <taxon>Osteoglossomorpha</taxon>
        <taxon>Osteoglossiformes</taxon>
        <taxon>Osteoglossidae</taxon>
        <taxon>Scleropages</taxon>
    </lineage>
</organism>
<keyword evidence="1" id="KW-0853">WD repeat</keyword>
<feature type="chain" id="PRO_5006143057" evidence="3">
    <location>
        <begin position="26"/>
        <end position="245"/>
    </location>
</feature>
<dbReference type="SUPFAM" id="SSF50978">
    <property type="entry name" value="WD40 repeat-like"/>
    <property type="match status" value="1"/>
</dbReference>
<evidence type="ECO:0000313" key="4">
    <source>
        <dbReference type="EMBL" id="KPP60827.1"/>
    </source>
</evidence>
<dbReference type="GO" id="GO:0019888">
    <property type="term" value="F:protein phosphatase regulator activity"/>
    <property type="evidence" value="ECO:0007669"/>
    <property type="project" value="InterPro"/>
</dbReference>
<feature type="signal peptide" evidence="3">
    <location>
        <begin position="1"/>
        <end position="25"/>
    </location>
</feature>
<comment type="caution">
    <text evidence="4">The sequence shown here is derived from an EMBL/GenBank/DDBJ whole genome shotgun (WGS) entry which is preliminary data.</text>
</comment>
<dbReference type="AlphaFoldDB" id="A0A0P7TT21"/>
<name>A0A0P7TT21_SCLFO</name>
<accession>A0A0P7TT21</accession>
<evidence type="ECO:0000256" key="2">
    <source>
        <dbReference type="ARBA" id="ARBA00022737"/>
    </source>
</evidence>
<keyword evidence="3" id="KW-0732">Signal</keyword>
<dbReference type="PRINTS" id="PR00600">
    <property type="entry name" value="PP2APR55"/>
</dbReference>
<gene>
    <name evidence="4" type="ORF">Z043_121138</name>
</gene>